<dbReference type="GeneID" id="75161768"/>
<protein>
    <submittedName>
        <fullName evidence="1">Uncharacterized protein</fullName>
    </submittedName>
</protein>
<dbReference type="EMBL" id="ACFY01000021">
    <property type="protein sequence ID" value="EEG95727.1"/>
    <property type="molecule type" value="Genomic_DNA"/>
</dbReference>
<dbReference type="Proteomes" id="UP000003561">
    <property type="component" value="Unassembled WGS sequence"/>
</dbReference>
<organism evidence="1 2">
    <name type="scientific">Roseburia inulinivorans DSM 16841</name>
    <dbReference type="NCBI Taxonomy" id="622312"/>
    <lineage>
        <taxon>Bacteria</taxon>
        <taxon>Bacillati</taxon>
        <taxon>Bacillota</taxon>
        <taxon>Clostridia</taxon>
        <taxon>Lachnospirales</taxon>
        <taxon>Lachnospiraceae</taxon>
        <taxon>Roseburia</taxon>
    </lineage>
</organism>
<evidence type="ECO:0000313" key="1">
    <source>
        <dbReference type="EMBL" id="EEG95727.1"/>
    </source>
</evidence>
<reference evidence="1 2" key="2">
    <citation type="submission" date="2009-03" db="EMBL/GenBank/DDBJ databases">
        <title>Draft genome sequence of Roseburia inulinivorans (DSM 16841).</title>
        <authorList>
            <person name="Sudarsanam P."/>
            <person name="Ley R."/>
            <person name="Guruge J."/>
            <person name="Turnbaugh P.J."/>
            <person name="Mahowald M."/>
            <person name="Liep D."/>
            <person name="Gordon J."/>
        </authorList>
    </citation>
    <scope>NUCLEOTIDE SEQUENCE [LARGE SCALE GENOMIC DNA]</scope>
    <source>
        <strain evidence="1 2">DSM 16841</strain>
    </source>
</reference>
<gene>
    <name evidence="1" type="ORF">ROSEINA2194_00424</name>
</gene>
<evidence type="ECO:0000313" key="2">
    <source>
        <dbReference type="Proteomes" id="UP000003561"/>
    </source>
</evidence>
<sequence length="56" mass="6435">MCKKKSIIFDEGVVRTRLLPVFKYVKGQNIPAEGKLAIYIQEHNSNERKASEPFLV</sequence>
<proteinExistence type="predicted"/>
<name>C0FNX5_9FIRM</name>
<reference evidence="1 2" key="1">
    <citation type="submission" date="2009-02" db="EMBL/GenBank/DDBJ databases">
        <authorList>
            <person name="Fulton L."/>
            <person name="Clifton S."/>
            <person name="Fulton B."/>
            <person name="Xu J."/>
            <person name="Minx P."/>
            <person name="Pepin K.H."/>
            <person name="Johnson M."/>
            <person name="Bhonagiri V."/>
            <person name="Nash W.E."/>
            <person name="Mardis E.R."/>
            <person name="Wilson R.K."/>
        </authorList>
    </citation>
    <scope>NUCLEOTIDE SEQUENCE [LARGE SCALE GENOMIC DNA]</scope>
    <source>
        <strain evidence="1 2">DSM 16841</strain>
    </source>
</reference>
<accession>C0FNX5</accession>
<dbReference type="AlphaFoldDB" id="C0FNX5"/>
<dbReference type="RefSeq" id="WP_007882724.1">
    <property type="nucleotide sequence ID" value="NZ_ACFY01000021.1"/>
</dbReference>
<comment type="caution">
    <text evidence="1">The sequence shown here is derived from an EMBL/GenBank/DDBJ whole genome shotgun (WGS) entry which is preliminary data.</text>
</comment>